<dbReference type="WBParaSite" id="PEQ_0000410601-mRNA-1">
    <property type="protein sequence ID" value="PEQ_0000410601-mRNA-1"/>
    <property type="gene ID" value="PEQ_0000410601"/>
</dbReference>
<keyword evidence="1" id="KW-0472">Membrane</keyword>
<dbReference type="AlphaFoldDB" id="A0A914RBQ4"/>
<accession>A0A914RBQ4</accession>
<evidence type="ECO:0000256" key="1">
    <source>
        <dbReference type="SAM" id="Phobius"/>
    </source>
</evidence>
<reference evidence="3" key="1">
    <citation type="submission" date="2022-11" db="UniProtKB">
        <authorList>
            <consortium name="WormBaseParasite"/>
        </authorList>
    </citation>
    <scope>IDENTIFICATION</scope>
</reference>
<evidence type="ECO:0000313" key="2">
    <source>
        <dbReference type="Proteomes" id="UP000887564"/>
    </source>
</evidence>
<keyword evidence="2" id="KW-1185">Reference proteome</keyword>
<protein>
    <submittedName>
        <fullName evidence="3">Uncharacterized protein</fullName>
    </submittedName>
</protein>
<proteinExistence type="predicted"/>
<feature type="transmembrane region" description="Helical" evidence="1">
    <location>
        <begin position="20"/>
        <end position="37"/>
    </location>
</feature>
<organism evidence="2 3">
    <name type="scientific">Parascaris equorum</name>
    <name type="common">Equine roundworm</name>
    <dbReference type="NCBI Taxonomy" id="6256"/>
    <lineage>
        <taxon>Eukaryota</taxon>
        <taxon>Metazoa</taxon>
        <taxon>Ecdysozoa</taxon>
        <taxon>Nematoda</taxon>
        <taxon>Chromadorea</taxon>
        <taxon>Rhabditida</taxon>
        <taxon>Spirurina</taxon>
        <taxon>Ascaridomorpha</taxon>
        <taxon>Ascaridoidea</taxon>
        <taxon>Ascarididae</taxon>
        <taxon>Parascaris</taxon>
    </lineage>
</organism>
<sequence length="89" mass="10452">MREVRLHVDHTSDADFQRQVLLYAAFVPFLFAAFIGWQLQQKHLPLLFFFCCCKMSFAIFGDKFEEMVFYACGIPLITVHIFCIFICLC</sequence>
<dbReference type="Proteomes" id="UP000887564">
    <property type="component" value="Unplaced"/>
</dbReference>
<evidence type="ECO:0000313" key="3">
    <source>
        <dbReference type="WBParaSite" id="PEQ_0000410601-mRNA-1"/>
    </source>
</evidence>
<keyword evidence="1" id="KW-0812">Transmembrane</keyword>
<feature type="transmembrane region" description="Helical" evidence="1">
    <location>
        <begin position="67"/>
        <end position="88"/>
    </location>
</feature>
<keyword evidence="1" id="KW-1133">Transmembrane helix</keyword>
<name>A0A914RBQ4_PAREQ</name>